<organism evidence="2 3">
    <name type="scientific">Trifolium medium</name>
    <dbReference type="NCBI Taxonomy" id="97028"/>
    <lineage>
        <taxon>Eukaryota</taxon>
        <taxon>Viridiplantae</taxon>
        <taxon>Streptophyta</taxon>
        <taxon>Embryophyta</taxon>
        <taxon>Tracheophyta</taxon>
        <taxon>Spermatophyta</taxon>
        <taxon>Magnoliopsida</taxon>
        <taxon>eudicotyledons</taxon>
        <taxon>Gunneridae</taxon>
        <taxon>Pentapetalae</taxon>
        <taxon>rosids</taxon>
        <taxon>fabids</taxon>
        <taxon>Fabales</taxon>
        <taxon>Fabaceae</taxon>
        <taxon>Papilionoideae</taxon>
        <taxon>50 kb inversion clade</taxon>
        <taxon>NPAAA clade</taxon>
        <taxon>Hologalegina</taxon>
        <taxon>IRL clade</taxon>
        <taxon>Trifolieae</taxon>
        <taxon>Trifolium</taxon>
    </lineage>
</organism>
<reference evidence="2 3" key="1">
    <citation type="journal article" date="2018" name="Front. Plant Sci.">
        <title>Red Clover (Trifolium pratense) and Zigzag Clover (T. medium) - A Picture of Genomic Similarities and Differences.</title>
        <authorList>
            <person name="Dluhosova J."/>
            <person name="Istvanek J."/>
            <person name="Nedelnik J."/>
            <person name="Repkova J."/>
        </authorList>
    </citation>
    <scope>NUCLEOTIDE SEQUENCE [LARGE SCALE GENOMIC DNA]</scope>
    <source>
        <strain evidence="3">cv. 10/8</strain>
        <tissue evidence="2">Leaf</tissue>
    </source>
</reference>
<evidence type="ECO:0000313" key="3">
    <source>
        <dbReference type="Proteomes" id="UP000265520"/>
    </source>
</evidence>
<dbReference type="EMBL" id="LXQA011351121">
    <property type="protein sequence ID" value="MCI94240.1"/>
    <property type="molecule type" value="Genomic_DNA"/>
</dbReference>
<comment type="caution">
    <text evidence="2">The sequence shown here is derived from an EMBL/GenBank/DDBJ whole genome shotgun (WGS) entry which is preliminary data.</text>
</comment>
<name>A0A392W6C3_9FABA</name>
<accession>A0A392W6C3</accession>
<sequence length="31" mass="3505">MHRRGNCREKRRSGSTSVGNNQKNWGTSDGK</sequence>
<keyword evidence="3" id="KW-1185">Reference proteome</keyword>
<feature type="region of interest" description="Disordered" evidence="1">
    <location>
        <begin position="1"/>
        <end position="31"/>
    </location>
</feature>
<protein>
    <submittedName>
        <fullName evidence="2">Uncharacterized protein</fullName>
    </submittedName>
</protein>
<dbReference type="Proteomes" id="UP000265520">
    <property type="component" value="Unassembled WGS sequence"/>
</dbReference>
<dbReference type="AlphaFoldDB" id="A0A392W6C3"/>
<feature type="compositionally biased region" description="Polar residues" evidence="1">
    <location>
        <begin position="14"/>
        <end position="31"/>
    </location>
</feature>
<proteinExistence type="predicted"/>
<evidence type="ECO:0000256" key="1">
    <source>
        <dbReference type="SAM" id="MobiDB-lite"/>
    </source>
</evidence>
<evidence type="ECO:0000313" key="2">
    <source>
        <dbReference type="EMBL" id="MCI94240.1"/>
    </source>
</evidence>
<feature type="non-terminal residue" evidence="2">
    <location>
        <position position="31"/>
    </location>
</feature>
<feature type="compositionally biased region" description="Basic residues" evidence="1">
    <location>
        <begin position="1"/>
        <end position="13"/>
    </location>
</feature>